<feature type="compositionally biased region" description="Basic and acidic residues" evidence="2">
    <location>
        <begin position="121"/>
        <end position="132"/>
    </location>
</feature>
<dbReference type="PANTHER" id="PTHR34547:SF1">
    <property type="entry name" value="YACP-LIKE NYN DOMAIN PROTEIN"/>
    <property type="match status" value="1"/>
</dbReference>
<dbReference type="EMBL" id="BJUA01000002">
    <property type="protein sequence ID" value="GEK16646.1"/>
    <property type="molecule type" value="Genomic_DNA"/>
</dbReference>
<protein>
    <submittedName>
        <fullName evidence="3">RNA-binding protein</fullName>
    </submittedName>
</protein>
<dbReference type="InterPro" id="IPR010298">
    <property type="entry name" value="YacP-like"/>
</dbReference>
<accession>A0A510UQ94</accession>
<gene>
    <name evidence="3" type="ORF">CPE01_03790</name>
</gene>
<name>A0A510UQ94_9CELL</name>
<comment type="caution">
    <text evidence="3">The sequence shown here is derived from an EMBL/GenBank/DDBJ whole genome shotgun (WGS) entry which is preliminary data.</text>
</comment>
<dbReference type="RefSeq" id="WP_146804966.1">
    <property type="nucleotide sequence ID" value="NZ_BJUA01000002.1"/>
</dbReference>
<dbReference type="OrthoDB" id="5145920at2"/>
<evidence type="ECO:0000256" key="2">
    <source>
        <dbReference type="SAM" id="MobiDB-lite"/>
    </source>
</evidence>
<organism evidence="3 4">
    <name type="scientific">Cellulomonas persica</name>
    <dbReference type="NCBI Taxonomy" id="76861"/>
    <lineage>
        <taxon>Bacteria</taxon>
        <taxon>Bacillati</taxon>
        <taxon>Actinomycetota</taxon>
        <taxon>Actinomycetes</taxon>
        <taxon>Micrococcales</taxon>
        <taxon>Cellulomonadaceae</taxon>
        <taxon>Cellulomonas</taxon>
    </lineage>
</organism>
<evidence type="ECO:0000313" key="4">
    <source>
        <dbReference type="Proteomes" id="UP000321386"/>
    </source>
</evidence>
<dbReference type="AlphaFoldDB" id="A0A510UQ94"/>
<reference evidence="3 4" key="1">
    <citation type="submission" date="2019-07" db="EMBL/GenBank/DDBJ databases">
        <title>Whole genome shotgun sequence of Cellulomonas persica NBRC 101101.</title>
        <authorList>
            <person name="Hosoyama A."/>
            <person name="Uohara A."/>
            <person name="Ohji S."/>
            <person name="Ichikawa N."/>
        </authorList>
    </citation>
    <scope>NUCLEOTIDE SEQUENCE [LARGE SCALE GENOMIC DNA]</scope>
    <source>
        <strain evidence="3 4">NBRC 101101</strain>
    </source>
</reference>
<evidence type="ECO:0000256" key="1">
    <source>
        <dbReference type="SAM" id="Coils"/>
    </source>
</evidence>
<feature type="region of interest" description="Disordered" evidence="2">
    <location>
        <begin position="81"/>
        <end position="139"/>
    </location>
</feature>
<dbReference type="Proteomes" id="UP000321386">
    <property type="component" value="Unassembled WGS sequence"/>
</dbReference>
<keyword evidence="4" id="KW-1185">Reference proteome</keyword>
<keyword evidence="1" id="KW-0175">Coiled coil</keyword>
<dbReference type="Pfam" id="PF05991">
    <property type="entry name" value="NYN_YacP"/>
    <property type="match status" value="1"/>
</dbReference>
<proteinExistence type="predicted"/>
<evidence type="ECO:0000313" key="3">
    <source>
        <dbReference type="EMBL" id="GEK16646.1"/>
    </source>
</evidence>
<dbReference type="PANTHER" id="PTHR34547">
    <property type="entry name" value="YACP-LIKE NYN DOMAIN PROTEIN"/>
    <property type="match status" value="1"/>
</dbReference>
<feature type="coiled-coil region" evidence="1">
    <location>
        <begin position="182"/>
        <end position="278"/>
    </location>
</feature>
<sequence>MGDDGRVPTALRAEIVAVAARTLAGYDRAAVPAALRRVAAFAPAKRAVAGAVPLWSALHEDAFRARVGRTWAQEHPDLATRLGVGHESGDDETAPDETAPGTAHDETAHGEPTSDGTTSDDVPRDARAHADAEQDDAGALEPSLAAAAGAWLLGRPWEHLVPAHATAPAPEPVRTGPSQADLDRVTAELARLREEHEAARDELTTLRKQARRLRSDADRARAEGRQALSEANELLDQARAARDEAATVLEIATDERRAAEAERTAARAELRVARKLADARVRLLLDTIVDAASGLRTELALAPTTDLPADLVAPPQASSTARVGSRGRFVDDPALLDELLRQPRSHLVVDGYNVTKTAFPDLTLEQQRRLLVDGLGAMAARSGAEVTCCFDGQPTPLPATALARGIRVRFSVGEIADDLIRRLVQAEPTGRVVVVVTSDQEVARDVEARGAYVVPSATLVARLHHG</sequence>